<dbReference type="Gene3D" id="2.40.160.50">
    <property type="entry name" value="membrane protein fhac: a member of the omp85/tpsb transporter family"/>
    <property type="match status" value="1"/>
</dbReference>
<feature type="domain" description="POTRA" evidence="10">
    <location>
        <begin position="349"/>
        <end position="423"/>
    </location>
</feature>
<feature type="signal peptide" evidence="8">
    <location>
        <begin position="1"/>
        <end position="22"/>
    </location>
</feature>
<dbReference type="GO" id="GO:0009279">
    <property type="term" value="C:cell outer membrane"/>
    <property type="evidence" value="ECO:0007669"/>
    <property type="project" value="UniProtKB-SubCell"/>
</dbReference>
<dbReference type="Proteomes" id="UP000317550">
    <property type="component" value="Chromosome"/>
</dbReference>
<dbReference type="InterPro" id="IPR034746">
    <property type="entry name" value="POTRA"/>
</dbReference>
<evidence type="ECO:0000313" key="11">
    <source>
        <dbReference type="EMBL" id="QDQ25230.1"/>
    </source>
</evidence>
<accession>A0A516SAR0</accession>
<dbReference type="EMBL" id="CP041730">
    <property type="protein sequence ID" value="QDQ25230.1"/>
    <property type="molecule type" value="Genomic_DNA"/>
</dbReference>
<dbReference type="AlphaFoldDB" id="A0A516SAR0"/>
<keyword evidence="7 8" id="KW-0998">Cell outer membrane</keyword>
<dbReference type="PANTHER" id="PTHR12815:SF23">
    <property type="entry name" value="OUTER MEMBRANE PROTEIN ASSEMBLY FACTOR BAMA"/>
    <property type="match status" value="1"/>
</dbReference>
<keyword evidence="4 8" id="KW-0732">Signal</keyword>
<evidence type="ECO:0000256" key="9">
    <source>
        <dbReference type="NCBIfam" id="TIGR03303"/>
    </source>
</evidence>
<feature type="chain" id="PRO_5028543420" description="Outer membrane protein assembly factor BamA" evidence="8">
    <location>
        <begin position="23"/>
        <end position="774"/>
    </location>
</feature>
<dbReference type="PIRSF" id="PIRSF006076">
    <property type="entry name" value="OM_assembly_OMP85"/>
    <property type="match status" value="1"/>
</dbReference>
<evidence type="ECO:0000256" key="5">
    <source>
        <dbReference type="ARBA" id="ARBA00022737"/>
    </source>
</evidence>
<evidence type="ECO:0000259" key="10">
    <source>
        <dbReference type="PROSITE" id="PS51779"/>
    </source>
</evidence>
<dbReference type="KEGG" id="cari:FNU76_02055"/>
<protein>
    <recommendedName>
        <fullName evidence="8 9">Outer membrane protein assembly factor BamA</fullName>
    </recommendedName>
</protein>
<evidence type="ECO:0000256" key="2">
    <source>
        <dbReference type="ARBA" id="ARBA00022452"/>
    </source>
</evidence>
<dbReference type="HAMAP" id="MF_01430">
    <property type="entry name" value="OM_assembly_BamA"/>
    <property type="match status" value="1"/>
</dbReference>
<dbReference type="Pfam" id="PF01103">
    <property type="entry name" value="Omp85"/>
    <property type="match status" value="1"/>
</dbReference>
<evidence type="ECO:0000256" key="7">
    <source>
        <dbReference type="ARBA" id="ARBA00023237"/>
    </source>
</evidence>
<dbReference type="GO" id="GO:0043165">
    <property type="term" value="P:Gram-negative-bacterium-type cell outer membrane assembly"/>
    <property type="evidence" value="ECO:0007669"/>
    <property type="project" value="UniProtKB-UniRule"/>
</dbReference>
<evidence type="ECO:0000256" key="6">
    <source>
        <dbReference type="ARBA" id="ARBA00023136"/>
    </source>
</evidence>
<feature type="domain" description="POTRA" evidence="10">
    <location>
        <begin position="268"/>
        <end position="346"/>
    </location>
</feature>
<dbReference type="InterPro" id="IPR023707">
    <property type="entry name" value="OM_assembly_BamA"/>
</dbReference>
<feature type="domain" description="POTRA" evidence="10">
    <location>
        <begin position="26"/>
        <end position="93"/>
    </location>
</feature>
<keyword evidence="2 8" id="KW-1134">Transmembrane beta strand</keyword>
<gene>
    <name evidence="8 11" type="primary">bamA</name>
    <name evidence="11" type="ORF">FNU76_02055</name>
</gene>
<dbReference type="RefSeq" id="WP_143856155.1">
    <property type="nucleotide sequence ID" value="NZ_CP041730.1"/>
</dbReference>
<evidence type="ECO:0000313" key="12">
    <source>
        <dbReference type="Proteomes" id="UP000317550"/>
    </source>
</evidence>
<keyword evidence="6 8" id="KW-0472">Membrane</keyword>
<comment type="subcellular location">
    <subcellularLocation>
        <location evidence="8">Cell outer membrane</location>
    </subcellularLocation>
    <subcellularLocation>
        <location evidence="1">Membrane</location>
    </subcellularLocation>
</comment>
<dbReference type="PANTHER" id="PTHR12815">
    <property type="entry name" value="SORTING AND ASSEMBLY MACHINERY SAMM50 PROTEIN FAMILY MEMBER"/>
    <property type="match status" value="1"/>
</dbReference>
<evidence type="ECO:0000256" key="1">
    <source>
        <dbReference type="ARBA" id="ARBA00004370"/>
    </source>
</evidence>
<dbReference type="PROSITE" id="PS51779">
    <property type="entry name" value="POTRA"/>
    <property type="match status" value="5"/>
</dbReference>
<organism evidence="11 12">
    <name type="scientific">Chitinimonas arctica</name>
    <dbReference type="NCBI Taxonomy" id="2594795"/>
    <lineage>
        <taxon>Bacteria</taxon>
        <taxon>Pseudomonadati</taxon>
        <taxon>Pseudomonadota</taxon>
        <taxon>Betaproteobacteria</taxon>
        <taxon>Neisseriales</taxon>
        <taxon>Chitinibacteraceae</taxon>
        <taxon>Chitinimonas</taxon>
    </lineage>
</organism>
<keyword evidence="5 8" id="KW-0677">Repeat</keyword>
<reference evidence="12" key="1">
    <citation type="submission" date="2019-07" db="EMBL/GenBank/DDBJ databases">
        <title>Chitinimonas sp. nov., isolated from Ny-Alesund, arctica soil.</title>
        <authorList>
            <person name="Xu Q."/>
            <person name="Peng F."/>
        </authorList>
    </citation>
    <scope>NUCLEOTIDE SEQUENCE [LARGE SCALE GENOMIC DNA]</scope>
    <source>
        <strain evidence="12">R3-44</strain>
    </source>
</reference>
<dbReference type="Pfam" id="PF07244">
    <property type="entry name" value="POTRA"/>
    <property type="match status" value="5"/>
</dbReference>
<feature type="domain" description="POTRA" evidence="10">
    <location>
        <begin position="94"/>
        <end position="174"/>
    </location>
</feature>
<sequence length="774" mass="85559" precursor="true">MKPTSISLALLAAFGLSLPAQAFESFVIKDIRVEGIQRTEAGTVFNYLPVKVGDRVDDEKAAAAIKALFATGFYSDVRIEADKGVLVVSVDERPIIANIQIEGAKEFESDQLLKALRENGLAESRTFDQAMLGAAEQELKKQYYSRGKYSVRVKTTVTRLERNRVGVAFDISEGLVATIKQINLVGNEKYAEKELKDTFQLNSGGWFSWFSKSDQYSKPKLQADIEALRSFYLDNGYLEFNIDSQQVALSDDKKDMFLTVNLSEGQQYRISDLKFAGDLIVPEETLRKLLDITPGEVFSRSKINAATTRISDRLADEGYAFANVNAVPEVNKEKFEAAFTFYVDPGKKTYVRRVNISGNSRTRDEVIRRELRQLEAAPYAGWKVKRSKERLDLLGYFTEVNIDTPLVADSTDQVDVNVSVTEKQTGNIQVGAGYSQSDGMVLSGSIAQANIFGSGKYLKLELNTSKSTRVYAASFTNPYATPDGVARGFDIYKRRYEPSNNVVGTYSNDTLGAGLRWSVPVSEYDGVNFGLSAERSKLTVYGNSPREYKNFVNKYGDRNLTLLGTVGWARDTRDSALFPTRGKLMTVSGEAGLPGGDIKYYKLTAQQQWFVPLNKTFTFLWNVEAGYGGGLGGQKLPFYSNFFAGGVGSVRGYDSSSLGPRTVDTVRNADGTVTTLNASDATGGNRRLVNNFELLLPVPGMKTDKSVRLSAFVDGGAVWGEGDKLRFNDMRYSAGLAFSWIAPVGPMKFSYAKPLNNKPGDKIDRFQFSLGQIF</sequence>
<evidence type="ECO:0000256" key="8">
    <source>
        <dbReference type="HAMAP-Rule" id="MF_01430"/>
    </source>
</evidence>
<name>A0A516SAR0_9NEIS</name>
<dbReference type="InterPro" id="IPR000184">
    <property type="entry name" value="Bac_surfAg_D15"/>
</dbReference>
<evidence type="ECO:0000256" key="4">
    <source>
        <dbReference type="ARBA" id="ARBA00022729"/>
    </source>
</evidence>
<dbReference type="GO" id="GO:0051205">
    <property type="term" value="P:protein insertion into membrane"/>
    <property type="evidence" value="ECO:0007669"/>
    <property type="project" value="UniProtKB-UniRule"/>
</dbReference>
<dbReference type="Gene3D" id="3.10.20.310">
    <property type="entry name" value="membrane protein fhac"/>
    <property type="match status" value="5"/>
</dbReference>
<comment type="similarity">
    <text evidence="8">Belongs to the BamA family.</text>
</comment>
<dbReference type="NCBIfam" id="TIGR03303">
    <property type="entry name" value="OM_YaeT"/>
    <property type="match status" value="1"/>
</dbReference>
<keyword evidence="12" id="KW-1185">Reference proteome</keyword>
<dbReference type="InterPro" id="IPR039910">
    <property type="entry name" value="D15-like"/>
</dbReference>
<proteinExistence type="inferred from homology"/>
<comment type="subunit">
    <text evidence="8">Part of the Bam complex.</text>
</comment>
<evidence type="ECO:0000256" key="3">
    <source>
        <dbReference type="ARBA" id="ARBA00022692"/>
    </source>
</evidence>
<feature type="domain" description="POTRA" evidence="10">
    <location>
        <begin position="177"/>
        <end position="265"/>
    </location>
</feature>
<dbReference type="InterPro" id="IPR010827">
    <property type="entry name" value="BamA/TamA_POTRA"/>
</dbReference>
<keyword evidence="3 8" id="KW-0812">Transmembrane</keyword>
<comment type="function">
    <text evidence="8">Part of the outer membrane protein assembly complex, which is involved in assembly and insertion of beta-barrel proteins into the outer membrane.</text>
</comment>
<dbReference type="OrthoDB" id="9803054at2"/>